<evidence type="ECO:0000313" key="3">
    <source>
        <dbReference type="EMBL" id="CAF1161533.1"/>
    </source>
</evidence>
<gene>
    <name evidence="2" type="ORF">GPM918_LOCUS6671</name>
    <name evidence="3" type="ORF">OVA965_LOCUS22116</name>
    <name evidence="4" type="ORF">SRO942_LOCUS6671</name>
    <name evidence="5" type="ORF">TMI583_LOCUS22829</name>
</gene>
<dbReference type="AlphaFoldDB" id="A0A813X3F6"/>
<feature type="signal peptide" evidence="1">
    <location>
        <begin position="1"/>
        <end position="21"/>
    </location>
</feature>
<organism evidence="2 6">
    <name type="scientific">Didymodactylos carnosus</name>
    <dbReference type="NCBI Taxonomy" id="1234261"/>
    <lineage>
        <taxon>Eukaryota</taxon>
        <taxon>Metazoa</taxon>
        <taxon>Spiralia</taxon>
        <taxon>Gnathifera</taxon>
        <taxon>Rotifera</taxon>
        <taxon>Eurotatoria</taxon>
        <taxon>Bdelloidea</taxon>
        <taxon>Philodinida</taxon>
        <taxon>Philodinidae</taxon>
        <taxon>Didymodactylos</taxon>
    </lineage>
</organism>
<dbReference type="EMBL" id="CAJOBC010001040">
    <property type="protein sequence ID" value="CAF3650286.1"/>
    <property type="molecule type" value="Genomic_DNA"/>
</dbReference>
<accession>A0A813X3F6</accession>
<dbReference type="Proteomes" id="UP000682733">
    <property type="component" value="Unassembled WGS sequence"/>
</dbReference>
<dbReference type="Proteomes" id="UP000681722">
    <property type="component" value="Unassembled WGS sequence"/>
</dbReference>
<dbReference type="Proteomes" id="UP000677228">
    <property type="component" value="Unassembled WGS sequence"/>
</dbReference>
<feature type="chain" id="PRO_5036223428" evidence="1">
    <location>
        <begin position="22"/>
        <end position="206"/>
    </location>
</feature>
<reference evidence="2" key="1">
    <citation type="submission" date="2021-02" db="EMBL/GenBank/DDBJ databases">
        <authorList>
            <person name="Nowell W R."/>
        </authorList>
    </citation>
    <scope>NUCLEOTIDE SEQUENCE</scope>
</reference>
<name>A0A813X3F6_9BILA</name>
<dbReference type="EMBL" id="CAJNOK010012345">
    <property type="protein sequence ID" value="CAF1161533.1"/>
    <property type="molecule type" value="Genomic_DNA"/>
</dbReference>
<dbReference type="EMBL" id="CAJNOQ010001040">
    <property type="protein sequence ID" value="CAF0862650.1"/>
    <property type="molecule type" value="Genomic_DNA"/>
</dbReference>
<keyword evidence="6" id="KW-1185">Reference proteome</keyword>
<evidence type="ECO:0000313" key="6">
    <source>
        <dbReference type="Proteomes" id="UP000663829"/>
    </source>
</evidence>
<comment type="caution">
    <text evidence="2">The sequence shown here is derived from an EMBL/GenBank/DDBJ whole genome shotgun (WGS) entry which is preliminary data.</text>
</comment>
<proteinExistence type="predicted"/>
<protein>
    <submittedName>
        <fullName evidence="2">Uncharacterized protein</fullName>
    </submittedName>
</protein>
<dbReference type="Proteomes" id="UP000663829">
    <property type="component" value="Unassembled WGS sequence"/>
</dbReference>
<evidence type="ECO:0000313" key="4">
    <source>
        <dbReference type="EMBL" id="CAF3650286.1"/>
    </source>
</evidence>
<evidence type="ECO:0000313" key="5">
    <source>
        <dbReference type="EMBL" id="CAF3973225.1"/>
    </source>
</evidence>
<evidence type="ECO:0000256" key="1">
    <source>
        <dbReference type="SAM" id="SignalP"/>
    </source>
</evidence>
<sequence>MKLTIISSLFIILAVLDLSRARTIRKINSGDNDNNEFFDDDNDNELTVNEDEGGVYRLHLSDAIIEQIFSRIQERSAKSIFGAGVIDDLNEFMVDKKNANQMIDLLFKGMSRTPLDPQIQSYALTIMARLTEEPILNAIQKNCSEIMVKMGDLQQKQKIAKCHPKLVAGIKQKIKEFKRRDPRPYKYQGEKHEFDEWLGKLFPVNA</sequence>
<keyword evidence="1" id="KW-0732">Signal</keyword>
<evidence type="ECO:0000313" key="2">
    <source>
        <dbReference type="EMBL" id="CAF0862650.1"/>
    </source>
</evidence>
<dbReference type="EMBL" id="CAJOBA010033868">
    <property type="protein sequence ID" value="CAF3973225.1"/>
    <property type="molecule type" value="Genomic_DNA"/>
</dbReference>